<reference evidence="1 2" key="1">
    <citation type="journal article" date="2014" name="PLoS ONE">
        <title>The first complete genome sequence of the class fimbriimonadia in the phylum armatimonadetes.</title>
        <authorList>
            <person name="Hu Z.Y."/>
            <person name="Wang Y.Z."/>
            <person name="Im W.T."/>
            <person name="Wang S.Y."/>
            <person name="Zhao G.P."/>
            <person name="Zheng H.J."/>
            <person name="Quan Z.X."/>
        </authorList>
    </citation>
    <scope>NUCLEOTIDE SEQUENCE [LARGE SCALE GENOMIC DNA]</scope>
    <source>
        <strain evidence="1">Gsoil 348</strain>
    </source>
</reference>
<dbReference type="RefSeq" id="WP_025228606.1">
    <property type="nucleotide sequence ID" value="NZ_CP007139.1"/>
</dbReference>
<evidence type="ECO:0000313" key="2">
    <source>
        <dbReference type="Proteomes" id="UP000027982"/>
    </source>
</evidence>
<dbReference type="STRING" id="661478.OP10G_4127"/>
<dbReference type="EMBL" id="CP007139">
    <property type="protein sequence ID" value="AIE87495.1"/>
    <property type="molecule type" value="Genomic_DNA"/>
</dbReference>
<keyword evidence="2" id="KW-1185">Reference proteome</keyword>
<proteinExistence type="predicted"/>
<accession>A0A068NXL0</accession>
<gene>
    <name evidence="1" type="ORF">OP10G_4127</name>
</gene>
<evidence type="ECO:0000313" key="1">
    <source>
        <dbReference type="EMBL" id="AIE87495.1"/>
    </source>
</evidence>
<dbReference type="Proteomes" id="UP000027982">
    <property type="component" value="Chromosome"/>
</dbReference>
<name>A0A068NXL0_FIMGI</name>
<sequence>MELANLRFPSGGQSPFLLIIERESEHDGFVRVTIAEQDRPPYFLQVVDLALLRKYRHTKFAQGALTVSYLHARDQTRLDFGPEGPASLILGREAFEALLASV</sequence>
<dbReference type="AlphaFoldDB" id="A0A068NXL0"/>
<dbReference type="KEGG" id="fgi:OP10G_4127"/>
<protein>
    <submittedName>
        <fullName evidence="1">Uncharacterized protein</fullName>
    </submittedName>
</protein>
<organism evidence="1 2">
    <name type="scientific">Fimbriimonas ginsengisoli Gsoil 348</name>
    <dbReference type="NCBI Taxonomy" id="661478"/>
    <lineage>
        <taxon>Bacteria</taxon>
        <taxon>Bacillati</taxon>
        <taxon>Armatimonadota</taxon>
        <taxon>Fimbriimonadia</taxon>
        <taxon>Fimbriimonadales</taxon>
        <taxon>Fimbriimonadaceae</taxon>
        <taxon>Fimbriimonas</taxon>
    </lineage>
</organism>
<dbReference type="HOGENOM" id="CLU_2273219_0_0_0"/>